<evidence type="ECO:0000313" key="3">
    <source>
        <dbReference type="Proteomes" id="UP000054359"/>
    </source>
</evidence>
<feature type="chain" id="PRO_5001831063" evidence="1">
    <location>
        <begin position="17"/>
        <end position="75"/>
    </location>
</feature>
<evidence type="ECO:0000313" key="2">
    <source>
        <dbReference type="EMBL" id="KFM83353.1"/>
    </source>
</evidence>
<protein>
    <submittedName>
        <fullName evidence="2">Uncharacterized protein</fullName>
    </submittedName>
</protein>
<feature type="non-terminal residue" evidence="2">
    <location>
        <position position="75"/>
    </location>
</feature>
<gene>
    <name evidence="2" type="ORF">X975_25096</name>
</gene>
<accession>A0A087V164</accession>
<keyword evidence="1" id="KW-0732">Signal</keyword>
<keyword evidence="3" id="KW-1185">Reference proteome</keyword>
<reference evidence="2 3" key="1">
    <citation type="submission" date="2013-11" db="EMBL/GenBank/DDBJ databases">
        <title>Genome sequencing of Stegodyphus mimosarum.</title>
        <authorList>
            <person name="Bechsgaard J."/>
        </authorList>
    </citation>
    <scope>NUCLEOTIDE SEQUENCE [LARGE SCALE GENOMIC DNA]</scope>
</reference>
<organism evidence="2 3">
    <name type="scientific">Stegodyphus mimosarum</name>
    <name type="common">African social velvet spider</name>
    <dbReference type="NCBI Taxonomy" id="407821"/>
    <lineage>
        <taxon>Eukaryota</taxon>
        <taxon>Metazoa</taxon>
        <taxon>Ecdysozoa</taxon>
        <taxon>Arthropoda</taxon>
        <taxon>Chelicerata</taxon>
        <taxon>Arachnida</taxon>
        <taxon>Araneae</taxon>
        <taxon>Araneomorphae</taxon>
        <taxon>Entelegynae</taxon>
        <taxon>Eresoidea</taxon>
        <taxon>Eresidae</taxon>
        <taxon>Stegodyphus</taxon>
    </lineage>
</organism>
<sequence length="75" mass="8397">MMKIVVLMMLIGMAVAGDFLFNRGYYYPEISYPVRSNAFYGYPVRSFGFSGLSSGYRGLSSGYFGSSGFGRPFHY</sequence>
<name>A0A087V164_STEMI</name>
<dbReference type="AlphaFoldDB" id="A0A087V164"/>
<dbReference type="Proteomes" id="UP000054359">
    <property type="component" value="Unassembled WGS sequence"/>
</dbReference>
<dbReference type="EMBL" id="KL818580">
    <property type="protein sequence ID" value="KFM83353.1"/>
    <property type="molecule type" value="Genomic_DNA"/>
</dbReference>
<proteinExistence type="predicted"/>
<feature type="signal peptide" evidence="1">
    <location>
        <begin position="1"/>
        <end position="16"/>
    </location>
</feature>
<evidence type="ECO:0000256" key="1">
    <source>
        <dbReference type="SAM" id="SignalP"/>
    </source>
</evidence>